<dbReference type="RefSeq" id="WP_074796327.1">
    <property type="nucleotide sequence ID" value="NZ_FOAD01000011.1"/>
</dbReference>
<organism evidence="1 2">
    <name type="scientific">Haloferax larsenii</name>
    <dbReference type="NCBI Taxonomy" id="302484"/>
    <lineage>
        <taxon>Archaea</taxon>
        <taxon>Methanobacteriati</taxon>
        <taxon>Methanobacteriota</taxon>
        <taxon>Stenosarchaea group</taxon>
        <taxon>Halobacteria</taxon>
        <taxon>Halobacteriales</taxon>
        <taxon>Haloferacaceae</taxon>
        <taxon>Haloferax</taxon>
    </lineage>
</organism>
<proteinExistence type="predicted"/>
<dbReference type="Proteomes" id="UP000183894">
    <property type="component" value="Unassembled WGS sequence"/>
</dbReference>
<dbReference type="EMBL" id="FOAD01000011">
    <property type="protein sequence ID" value="SEL92460.1"/>
    <property type="molecule type" value="Genomic_DNA"/>
</dbReference>
<accession>A0A1H7U5W0</accession>
<name>A0A1H7U5W0_HALLR</name>
<evidence type="ECO:0000313" key="1">
    <source>
        <dbReference type="EMBL" id="SEL92460.1"/>
    </source>
</evidence>
<dbReference type="AlphaFoldDB" id="A0A1H7U5W0"/>
<evidence type="ECO:0008006" key="3">
    <source>
        <dbReference type="Google" id="ProtNLM"/>
    </source>
</evidence>
<gene>
    <name evidence="1" type="ORF">SAMN04488691_11187</name>
</gene>
<evidence type="ECO:0000313" key="2">
    <source>
        <dbReference type="Proteomes" id="UP000183894"/>
    </source>
</evidence>
<protein>
    <recommendedName>
        <fullName evidence="3">DUF1059 domain-containing protein</fullName>
    </recommendedName>
</protein>
<dbReference type="OrthoDB" id="284272at2157"/>
<sequence length="62" mass="6445">MPFKTSCLSGCGATITAGSPEEVGVLLMEHMDDQHNTPVDPAEVSKFAIQTRGEVLVAGPSS</sequence>
<reference evidence="1 2" key="1">
    <citation type="submission" date="2016-10" db="EMBL/GenBank/DDBJ databases">
        <authorList>
            <person name="de Groot N.N."/>
        </authorList>
    </citation>
    <scope>NUCLEOTIDE SEQUENCE [LARGE SCALE GENOMIC DNA]</scope>
    <source>
        <strain evidence="1 2">CDM_5</strain>
    </source>
</reference>